<gene>
    <name evidence="1" type="ORF">RHMOL_Rhmol07G0203500</name>
</gene>
<proteinExistence type="predicted"/>
<keyword evidence="2" id="KW-1185">Reference proteome</keyword>
<evidence type="ECO:0000313" key="2">
    <source>
        <dbReference type="Proteomes" id="UP001062846"/>
    </source>
</evidence>
<reference evidence="1" key="1">
    <citation type="submission" date="2022-02" db="EMBL/GenBank/DDBJ databases">
        <title>Plant Genome Project.</title>
        <authorList>
            <person name="Zhang R.-G."/>
        </authorList>
    </citation>
    <scope>NUCLEOTIDE SEQUENCE</scope>
    <source>
        <strain evidence="1">AT1</strain>
    </source>
</reference>
<protein>
    <submittedName>
        <fullName evidence="1">Uncharacterized protein</fullName>
    </submittedName>
</protein>
<accession>A0ACC0N2J1</accession>
<dbReference type="EMBL" id="CM046394">
    <property type="protein sequence ID" value="KAI8547533.1"/>
    <property type="molecule type" value="Genomic_DNA"/>
</dbReference>
<comment type="caution">
    <text evidence="1">The sequence shown here is derived from an EMBL/GenBank/DDBJ whole genome shotgun (WGS) entry which is preliminary data.</text>
</comment>
<evidence type="ECO:0000313" key="1">
    <source>
        <dbReference type="EMBL" id="KAI8547533.1"/>
    </source>
</evidence>
<organism evidence="1 2">
    <name type="scientific">Rhododendron molle</name>
    <name type="common">Chinese azalea</name>
    <name type="synonym">Azalea mollis</name>
    <dbReference type="NCBI Taxonomy" id="49168"/>
    <lineage>
        <taxon>Eukaryota</taxon>
        <taxon>Viridiplantae</taxon>
        <taxon>Streptophyta</taxon>
        <taxon>Embryophyta</taxon>
        <taxon>Tracheophyta</taxon>
        <taxon>Spermatophyta</taxon>
        <taxon>Magnoliopsida</taxon>
        <taxon>eudicotyledons</taxon>
        <taxon>Gunneridae</taxon>
        <taxon>Pentapetalae</taxon>
        <taxon>asterids</taxon>
        <taxon>Ericales</taxon>
        <taxon>Ericaceae</taxon>
        <taxon>Ericoideae</taxon>
        <taxon>Rhodoreae</taxon>
        <taxon>Rhododendron</taxon>
    </lineage>
</organism>
<dbReference type="Proteomes" id="UP001062846">
    <property type="component" value="Chromosome 7"/>
</dbReference>
<sequence>MPSYCSALISVFPSFVNCSAGLTLTIMSWEYMKPKRDEVVAYHHGEKSAQTLSSAGFQNLTFRSYNGLGHYTIPQETDEVCHWLTARLVLEGSGS</sequence>
<name>A0ACC0N2J1_RHOML</name>